<dbReference type="Pfam" id="PF00801">
    <property type="entry name" value="PKD"/>
    <property type="match status" value="1"/>
</dbReference>
<dbReference type="InterPro" id="IPR026444">
    <property type="entry name" value="Secre_tail"/>
</dbReference>
<dbReference type="RefSeq" id="WP_309939694.1">
    <property type="nucleotide sequence ID" value="NZ_AP025305.1"/>
</dbReference>
<dbReference type="InterPro" id="IPR000601">
    <property type="entry name" value="PKD_dom"/>
</dbReference>
<proteinExistence type="predicted"/>
<evidence type="ECO:0000256" key="2">
    <source>
        <dbReference type="ARBA" id="ARBA00023157"/>
    </source>
</evidence>
<dbReference type="InterPro" id="IPR024079">
    <property type="entry name" value="MetalloPept_cat_dom_sf"/>
</dbReference>
<dbReference type="SUPFAM" id="SSF55486">
    <property type="entry name" value="Metalloproteases ('zincins'), catalytic domain"/>
    <property type="match status" value="1"/>
</dbReference>
<feature type="domain" description="CUB" evidence="3">
    <location>
        <begin position="434"/>
        <end position="542"/>
    </location>
</feature>
<evidence type="ECO:0000313" key="6">
    <source>
        <dbReference type="Proteomes" id="UP001185092"/>
    </source>
</evidence>
<evidence type="ECO:0000313" key="5">
    <source>
        <dbReference type="EMBL" id="MDR6239885.1"/>
    </source>
</evidence>
<keyword evidence="2" id="KW-1015">Disulfide bond</keyword>
<keyword evidence="6" id="KW-1185">Reference proteome</keyword>
<name>A0AAE3XNR7_9BACT</name>
<comment type="caution">
    <text evidence="5">The sequence shown here is derived from an EMBL/GenBank/DDBJ whole genome shotgun (WGS) entry which is preliminary data.</text>
</comment>
<dbReference type="Gene3D" id="2.60.40.10">
    <property type="entry name" value="Immunoglobulins"/>
    <property type="match status" value="2"/>
</dbReference>
<dbReference type="NCBIfam" id="TIGR04183">
    <property type="entry name" value="Por_Secre_tail"/>
    <property type="match status" value="1"/>
</dbReference>
<dbReference type="InterPro" id="IPR000859">
    <property type="entry name" value="CUB_dom"/>
</dbReference>
<dbReference type="GO" id="GO:0008237">
    <property type="term" value="F:metallopeptidase activity"/>
    <property type="evidence" value="ECO:0007669"/>
    <property type="project" value="InterPro"/>
</dbReference>
<dbReference type="Pfam" id="PF18962">
    <property type="entry name" value="Por_Secre_tail"/>
    <property type="match status" value="1"/>
</dbReference>
<dbReference type="PANTHER" id="PTHR24251">
    <property type="entry name" value="OVOCHYMASE-RELATED"/>
    <property type="match status" value="1"/>
</dbReference>
<dbReference type="SUPFAM" id="SSF49299">
    <property type="entry name" value="PKD domain"/>
    <property type="match status" value="2"/>
</dbReference>
<dbReference type="Gene3D" id="2.60.120.200">
    <property type="match status" value="1"/>
</dbReference>
<dbReference type="InterPro" id="IPR022409">
    <property type="entry name" value="PKD/Chitinase_dom"/>
</dbReference>
<keyword evidence="1" id="KW-0677">Repeat</keyword>
<reference evidence="5" key="1">
    <citation type="submission" date="2023-07" db="EMBL/GenBank/DDBJ databases">
        <title>Genomic Encyclopedia of Type Strains, Phase IV (KMG-IV): sequencing the most valuable type-strain genomes for metagenomic binning, comparative biology and taxonomic classification.</title>
        <authorList>
            <person name="Goeker M."/>
        </authorList>
    </citation>
    <scope>NUCLEOTIDE SEQUENCE</scope>
    <source>
        <strain evidence="5">DSM 26174</strain>
    </source>
</reference>
<dbReference type="Pfam" id="PF00431">
    <property type="entry name" value="CUB"/>
    <property type="match status" value="2"/>
</dbReference>
<organism evidence="5 6">
    <name type="scientific">Aureibacter tunicatorum</name>
    <dbReference type="NCBI Taxonomy" id="866807"/>
    <lineage>
        <taxon>Bacteria</taxon>
        <taxon>Pseudomonadati</taxon>
        <taxon>Bacteroidota</taxon>
        <taxon>Cytophagia</taxon>
        <taxon>Cytophagales</taxon>
        <taxon>Persicobacteraceae</taxon>
        <taxon>Aureibacter</taxon>
    </lineage>
</organism>
<dbReference type="EMBL" id="JAVDQD010000003">
    <property type="protein sequence ID" value="MDR6239885.1"/>
    <property type="molecule type" value="Genomic_DNA"/>
</dbReference>
<dbReference type="Gene3D" id="2.60.120.290">
    <property type="entry name" value="Spermadhesin, CUB domain"/>
    <property type="match status" value="2"/>
</dbReference>
<dbReference type="CDD" id="cd00041">
    <property type="entry name" value="CUB"/>
    <property type="match status" value="2"/>
</dbReference>
<evidence type="ECO:0000259" key="4">
    <source>
        <dbReference type="PROSITE" id="PS50093"/>
    </source>
</evidence>
<sequence>MKIKATILACMMAFPVFSQKVEKCDQLNKSKQILKNASSQELKRIKDAEFTLEQAAKDLNNASSASRAKADGIMKIPMVFHIVHQGGEENISDEQIKESIVQVNEDFNARNQGLADVETEFQNIIANVGFEFYLAKRDPQGKPTTGINRIYTTLSSNGQNQEIQDLISWPREKYLNIWVVTSSDGGSGSAYAYIPSTVIDRPLIDGVTTSHWAVGRTGTARWTHYKILTHEIGHWANLEHCWGNAERFSGAACNVDDGVADTPLTYGNGGCGAQSSCGSKDNYQNFMDYANCSVMFTEGQKNRMRAALNSDISGRNNLHTTQNLIETGILDAPALAIFDQSSDIVKPGNSITFTDQSISETGANITTWKWEFPGSDTPEFSGQTPPQIVYNEVGSYDVKLTVTNNLGESHTRTISDAVVVENFFAMSNSTVSVCEGTFYDSGLRSPHENNEDYVMTFTPEDDTKKLEFDFISFNLEKDDGECFDYLEIFNGPDVNSPSLGLYCDNNAPKSVIANNSSGSITFRFHSDDNSYSPGWKANIICRDKDYISTDIIMGTKSVTSCDGTFFDSGKNTNYSDSENSTLTIYPEGSQNKVKVEFLEFELEMGEQCDYDFLTIHDGENQGAPIIGRYCGKNSPGSILATNASGALTFHFESDGNTNFPGWKANVSCITPDDVVALFGSDKKSTCENSSIKFENKSIGTVESVKWNFEGGSPETSTEAHPTVIYPTSGSYKVELIVFKEDKSDTISIENYIRVDELQSLPLNLDFENNESIANWEVINPDSGLKWEINNTTGFNSSSSLVMNNAANAIVGEIDEIISPPLNFTKAGEFIEFQLAYTKFNDFSPDVLKFFISTDCGLSWEEVYSKTHTELQTKEVPQGESNDWVPSSANGDWRKEQIDISQFKGQGSVMLKIQNVSGYGTRIWLDDLKIEATDNDVVLGTPNTLKDYKLYPNPTNRIINIDGMNDEIKNAKVYSSVGSEVTSVVKTQNKNSLKIDFNNVREGIYIVVIETASGSFTEKIILKK</sequence>
<evidence type="ECO:0000259" key="3">
    <source>
        <dbReference type="PROSITE" id="PS01180"/>
    </source>
</evidence>
<feature type="domain" description="PKD" evidence="4">
    <location>
        <begin position="359"/>
        <end position="421"/>
    </location>
</feature>
<dbReference type="SMART" id="SM00042">
    <property type="entry name" value="CUB"/>
    <property type="match status" value="2"/>
</dbReference>
<dbReference type="PROSITE" id="PS01180">
    <property type="entry name" value="CUB"/>
    <property type="match status" value="2"/>
</dbReference>
<dbReference type="Proteomes" id="UP001185092">
    <property type="component" value="Unassembled WGS sequence"/>
</dbReference>
<feature type="domain" description="CUB" evidence="3">
    <location>
        <begin position="561"/>
        <end position="669"/>
    </location>
</feature>
<dbReference type="CDD" id="cd00146">
    <property type="entry name" value="PKD"/>
    <property type="match status" value="2"/>
</dbReference>
<dbReference type="SUPFAM" id="SSF49854">
    <property type="entry name" value="Spermadhesin, CUB domain"/>
    <property type="match status" value="2"/>
</dbReference>
<dbReference type="SMART" id="SM00089">
    <property type="entry name" value="PKD"/>
    <property type="match status" value="2"/>
</dbReference>
<feature type="domain" description="PKD" evidence="4">
    <location>
        <begin position="674"/>
        <end position="737"/>
    </location>
</feature>
<accession>A0AAE3XNR7</accession>
<dbReference type="Pfam" id="PF05572">
    <property type="entry name" value="Peptidase_M43"/>
    <property type="match status" value="1"/>
</dbReference>
<dbReference type="SUPFAM" id="SSF49899">
    <property type="entry name" value="Concanavalin A-like lectins/glucanases"/>
    <property type="match status" value="1"/>
</dbReference>
<dbReference type="GO" id="GO:0005975">
    <property type="term" value="P:carbohydrate metabolic process"/>
    <property type="evidence" value="ECO:0007669"/>
    <property type="project" value="UniProtKB-ARBA"/>
</dbReference>
<dbReference type="InterPro" id="IPR008754">
    <property type="entry name" value="Peptidase_M43"/>
</dbReference>
<evidence type="ECO:0000256" key="1">
    <source>
        <dbReference type="ARBA" id="ARBA00022737"/>
    </source>
</evidence>
<dbReference type="Gene3D" id="3.40.390.10">
    <property type="entry name" value="Collagenase (Catalytic Domain)"/>
    <property type="match status" value="1"/>
</dbReference>
<dbReference type="PROSITE" id="PS50093">
    <property type="entry name" value="PKD"/>
    <property type="match status" value="2"/>
</dbReference>
<dbReference type="GO" id="GO:0004553">
    <property type="term" value="F:hydrolase activity, hydrolyzing O-glycosyl compounds"/>
    <property type="evidence" value="ECO:0007669"/>
    <property type="project" value="UniProtKB-ARBA"/>
</dbReference>
<protein>
    <submittedName>
        <fullName evidence="5">PKD repeat protein</fullName>
    </submittedName>
</protein>
<dbReference type="AlphaFoldDB" id="A0AAE3XNR7"/>
<dbReference type="InterPro" id="IPR035914">
    <property type="entry name" value="Sperma_CUB_dom_sf"/>
</dbReference>
<dbReference type="InterPro" id="IPR013320">
    <property type="entry name" value="ConA-like_dom_sf"/>
</dbReference>
<dbReference type="InterPro" id="IPR013783">
    <property type="entry name" value="Ig-like_fold"/>
</dbReference>
<gene>
    <name evidence="5" type="ORF">HNQ88_002933</name>
</gene>
<dbReference type="InterPro" id="IPR035986">
    <property type="entry name" value="PKD_dom_sf"/>
</dbReference>